<organism evidence="1 2">
    <name type="scientific">Cyclotella atomus</name>
    <dbReference type="NCBI Taxonomy" id="382360"/>
    <lineage>
        <taxon>Eukaryota</taxon>
        <taxon>Sar</taxon>
        <taxon>Stramenopiles</taxon>
        <taxon>Ochrophyta</taxon>
        <taxon>Bacillariophyta</taxon>
        <taxon>Coscinodiscophyceae</taxon>
        <taxon>Thalassiosirophycidae</taxon>
        <taxon>Stephanodiscales</taxon>
        <taxon>Stephanodiscaceae</taxon>
        <taxon>Cyclotella</taxon>
    </lineage>
</organism>
<comment type="caution">
    <text evidence="1">The sequence shown here is derived from an EMBL/GenBank/DDBJ whole genome shotgun (WGS) entry which is preliminary data.</text>
</comment>
<evidence type="ECO:0000313" key="1">
    <source>
        <dbReference type="EMBL" id="KAL3767915.1"/>
    </source>
</evidence>
<reference evidence="1 2" key="1">
    <citation type="submission" date="2024-10" db="EMBL/GenBank/DDBJ databases">
        <title>Updated reference genomes for cyclostephanoid diatoms.</title>
        <authorList>
            <person name="Roberts W.R."/>
            <person name="Alverson A.J."/>
        </authorList>
    </citation>
    <scope>NUCLEOTIDE SEQUENCE [LARGE SCALE GENOMIC DNA]</scope>
    <source>
        <strain evidence="1 2">AJA010-31</strain>
    </source>
</reference>
<dbReference type="Proteomes" id="UP001530400">
    <property type="component" value="Unassembled WGS sequence"/>
</dbReference>
<proteinExistence type="predicted"/>
<name>A0ABD3MVE4_9STRA</name>
<dbReference type="EMBL" id="JALLPJ020001356">
    <property type="protein sequence ID" value="KAL3767915.1"/>
    <property type="molecule type" value="Genomic_DNA"/>
</dbReference>
<accession>A0ABD3MVE4</accession>
<gene>
    <name evidence="1" type="ORF">ACHAWO_001811</name>
</gene>
<protein>
    <submittedName>
        <fullName evidence="1">Uncharacterized protein</fullName>
    </submittedName>
</protein>
<dbReference type="AlphaFoldDB" id="A0ABD3MVE4"/>
<keyword evidence="2" id="KW-1185">Reference proteome</keyword>
<sequence>MVADYVTTDDRDRLEHSKQLTLVFEEAADLFQERRQRLNDLALKKFSHKQKSLSKPIDAATTQSVDQCSRDVSSKAGRTLFPILVGHEEYLYKSSKTARLRQVFPCNLDLHGCTGDEALLKLSSTLPNWLDAAMKEHPYTLPDAND</sequence>
<evidence type="ECO:0000313" key="2">
    <source>
        <dbReference type="Proteomes" id="UP001530400"/>
    </source>
</evidence>